<keyword evidence="2" id="KW-0233">DNA recombination</keyword>
<evidence type="ECO:0000256" key="1">
    <source>
        <dbReference type="ARBA" id="ARBA00023125"/>
    </source>
</evidence>
<protein>
    <submittedName>
        <fullName evidence="5">Recombinase family protein</fullName>
    </submittedName>
</protein>
<comment type="caution">
    <text evidence="5">The sequence shown here is derived from an EMBL/GenBank/DDBJ whole genome shotgun (WGS) entry which is preliminary data.</text>
</comment>
<dbReference type="Gene3D" id="3.40.50.1390">
    <property type="entry name" value="Resolvase, N-terminal catalytic domain"/>
    <property type="match status" value="1"/>
</dbReference>
<evidence type="ECO:0000313" key="6">
    <source>
        <dbReference type="Proteomes" id="UP001596058"/>
    </source>
</evidence>
<sequence>MAFAGRTSTEDQQDPTLSIPRQLANSRAALPAHAIITAHFYDIESGRKSLALRGTGRGHEHMDIPVPRDGGITELLAEAASPDRRFDAVICESIDRIARRTYVGTLIENQLEQAGVVLLAADEPIMPNGKRATQILTRRVKQGVAEWYVLELLEKSWGGFEAHIGQGFNIGKPPYGYQAAKIPHPVPARRAEGATKHRLVPDPVCGPVVTQIFAWRIGERLSYKHLADRLNARLDHYPPPQPPDPARALGRWSGSAVRDILVNPKYTGYMVWNRRSTRAASGKVNPPDQWVWSDAQSHEPLVTRDAFIAAQQIAQTRERSRSEAGRNTHVQTKRSYPLRSFIFCAVCNRRMFGKTRRQTAYYTCLPAHGYRPEGHPPTIYVREDQLMDGITQFFASNIFGSARRARLSSTLIQASEREADGYAQGQRALQRAIEDLDVRRARLINTLEVTDDPTGDLARDVQERMTNLVRQKADKQAQLRDLNMAQPVRQTPDLLDALPEGVVPSLDRLPEELLRKLFDVFRLQVRYDKTTHRATCAVTLTGETIDIASALSDEALQQPNGHLTVPVRVVPPVGFEPTHPAPERAADCVLMLPLTCRNARCETVIVGCGPQWVHDHDRQGGARTERAQLPAESPVAYRRRMEIPELAELVWLFEDEPQGQDEDVHWPVGLHSFRLSRGSTSVLFSLDPMAGEAYISLYVDNVELASLGRLRTLDRLSIERKQSDYEGIKLWLRGVEEPITLQTKPMIRLAWHVKALGAW</sequence>
<dbReference type="InterPro" id="IPR011109">
    <property type="entry name" value="DNA_bind_recombinase_dom"/>
</dbReference>
<dbReference type="Proteomes" id="UP001596058">
    <property type="component" value="Unassembled WGS sequence"/>
</dbReference>
<dbReference type="Pfam" id="PF07508">
    <property type="entry name" value="Recombinase"/>
    <property type="match status" value="1"/>
</dbReference>
<feature type="domain" description="Recombinase" evidence="4">
    <location>
        <begin position="174"/>
        <end position="320"/>
    </location>
</feature>
<dbReference type="InterPro" id="IPR006119">
    <property type="entry name" value="Resolv_N"/>
</dbReference>
<dbReference type="RefSeq" id="WP_379523560.1">
    <property type="nucleotide sequence ID" value="NZ_JBHSPA010000108.1"/>
</dbReference>
<reference evidence="6" key="1">
    <citation type="journal article" date="2019" name="Int. J. Syst. Evol. Microbiol.">
        <title>The Global Catalogue of Microorganisms (GCM) 10K type strain sequencing project: providing services to taxonomists for standard genome sequencing and annotation.</title>
        <authorList>
            <consortium name="The Broad Institute Genomics Platform"/>
            <consortium name="The Broad Institute Genome Sequencing Center for Infectious Disease"/>
            <person name="Wu L."/>
            <person name="Ma J."/>
        </authorList>
    </citation>
    <scope>NUCLEOTIDE SEQUENCE [LARGE SCALE GENOMIC DNA]</scope>
    <source>
        <strain evidence="6">CCUG 53903</strain>
    </source>
</reference>
<evidence type="ECO:0000259" key="4">
    <source>
        <dbReference type="PROSITE" id="PS51737"/>
    </source>
</evidence>
<keyword evidence="3" id="KW-0175">Coiled coil</keyword>
<name>A0ABW1D894_9ACTN</name>
<dbReference type="SUPFAM" id="SSF53041">
    <property type="entry name" value="Resolvase-like"/>
    <property type="match status" value="1"/>
</dbReference>
<evidence type="ECO:0000313" key="5">
    <source>
        <dbReference type="EMBL" id="MFC5834148.1"/>
    </source>
</evidence>
<accession>A0ABW1D894</accession>
<dbReference type="CDD" id="cd00338">
    <property type="entry name" value="Ser_Recombinase"/>
    <property type="match status" value="1"/>
</dbReference>
<keyword evidence="6" id="KW-1185">Reference proteome</keyword>
<evidence type="ECO:0000256" key="3">
    <source>
        <dbReference type="SAM" id="Coils"/>
    </source>
</evidence>
<dbReference type="Pfam" id="PF13408">
    <property type="entry name" value="Zn_ribbon_recom"/>
    <property type="match status" value="1"/>
</dbReference>
<dbReference type="PANTHER" id="PTHR30461:SF2">
    <property type="entry name" value="SERINE RECOMBINASE PINE-RELATED"/>
    <property type="match status" value="1"/>
</dbReference>
<feature type="coiled-coil region" evidence="3">
    <location>
        <begin position="458"/>
        <end position="485"/>
    </location>
</feature>
<dbReference type="InterPro" id="IPR050639">
    <property type="entry name" value="SSR_resolvase"/>
</dbReference>
<dbReference type="PANTHER" id="PTHR30461">
    <property type="entry name" value="DNA-INVERTASE FROM LAMBDOID PROPHAGE"/>
    <property type="match status" value="1"/>
</dbReference>
<evidence type="ECO:0000256" key="2">
    <source>
        <dbReference type="ARBA" id="ARBA00023172"/>
    </source>
</evidence>
<dbReference type="InterPro" id="IPR025827">
    <property type="entry name" value="Zn_ribbon_recom_dom"/>
</dbReference>
<dbReference type="PROSITE" id="PS51737">
    <property type="entry name" value="RECOMBINASE_DNA_BIND"/>
    <property type="match status" value="1"/>
</dbReference>
<organism evidence="5 6">
    <name type="scientific">Nonomuraea insulae</name>
    <dbReference type="NCBI Taxonomy" id="1616787"/>
    <lineage>
        <taxon>Bacteria</taxon>
        <taxon>Bacillati</taxon>
        <taxon>Actinomycetota</taxon>
        <taxon>Actinomycetes</taxon>
        <taxon>Streptosporangiales</taxon>
        <taxon>Streptosporangiaceae</taxon>
        <taxon>Nonomuraea</taxon>
    </lineage>
</organism>
<dbReference type="InterPro" id="IPR036162">
    <property type="entry name" value="Resolvase-like_N_sf"/>
</dbReference>
<proteinExistence type="predicted"/>
<dbReference type="Gene3D" id="3.90.1750.20">
    <property type="entry name" value="Putative Large Serine Recombinase, Chain B, Domain 2"/>
    <property type="match status" value="1"/>
</dbReference>
<keyword evidence="1" id="KW-0238">DNA-binding</keyword>
<gene>
    <name evidence="5" type="ORF">ACFPZ3_60755</name>
</gene>
<dbReference type="EMBL" id="JBHSPA010000108">
    <property type="protein sequence ID" value="MFC5834148.1"/>
    <property type="molecule type" value="Genomic_DNA"/>
</dbReference>
<dbReference type="SMART" id="SM00857">
    <property type="entry name" value="Resolvase"/>
    <property type="match status" value="1"/>
</dbReference>
<dbReference type="InterPro" id="IPR038109">
    <property type="entry name" value="DNA_bind_recomb_sf"/>
</dbReference>